<proteinExistence type="inferred from homology"/>
<dbReference type="InterPro" id="IPR003118">
    <property type="entry name" value="Pointed_dom"/>
</dbReference>
<keyword evidence="5" id="KW-0238">DNA-binding</keyword>
<name>Q4RW77_TETNG</name>
<evidence type="ECO:0000256" key="6">
    <source>
        <dbReference type="ARBA" id="ARBA00023163"/>
    </source>
</evidence>
<dbReference type="PANTHER" id="PTHR12406:SF46">
    <property type="entry name" value="PATATIN-LIKE PHOSPHOLIPASE DOMAIN-CONTAINING PROTEIN 2"/>
    <property type="match status" value="1"/>
</dbReference>
<dbReference type="InterPro" id="IPR013761">
    <property type="entry name" value="SAM/pointed_sf"/>
</dbReference>
<evidence type="ECO:0000313" key="10">
    <source>
        <dbReference type="EMBL" id="CAG07355.1"/>
    </source>
</evidence>
<dbReference type="InterPro" id="IPR016035">
    <property type="entry name" value="Acyl_Trfase/lysoPLipase"/>
</dbReference>
<dbReference type="SUPFAM" id="SSF52151">
    <property type="entry name" value="FabD/lysophospholipase-like"/>
    <property type="match status" value="1"/>
</dbReference>
<keyword evidence="4" id="KW-0805">Transcription regulation</keyword>
<keyword evidence="3" id="KW-0678">Repressor</keyword>
<dbReference type="GO" id="GO:0019433">
    <property type="term" value="P:triglyceride catabolic process"/>
    <property type="evidence" value="ECO:0007669"/>
    <property type="project" value="TreeGrafter"/>
</dbReference>
<evidence type="ECO:0000259" key="9">
    <source>
        <dbReference type="PROSITE" id="PS51433"/>
    </source>
</evidence>
<keyword evidence="6" id="KW-0804">Transcription</keyword>
<reference evidence="10" key="1">
    <citation type="journal article" date="2004" name="Nature">
        <title>Genome duplication in the teleost fish Tetraodon nigroviridis reveals the early vertebrate proto-karyotype.</title>
        <authorList>
            <person name="Jaillon O."/>
            <person name="Aury J.-M."/>
            <person name="Brunet F."/>
            <person name="Petit J.-L."/>
            <person name="Stange-Thomann N."/>
            <person name="Mauceli E."/>
            <person name="Bouneau L."/>
            <person name="Fischer C."/>
            <person name="Ozouf-Costaz C."/>
            <person name="Bernot A."/>
            <person name="Nicaud S."/>
            <person name="Jaffe D."/>
            <person name="Fisher S."/>
            <person name="Lutfalla G."/>
            <person name="Dossat C."/>
            <person name="Segurens B."/>
            <person name="Dasilva C."/>
            <person name="Salanoubat M."/>
            <person name="Levy M."/>
            <person name="Boudet N."/>
            <person name="Castellano S."/>
            <person name="Anthouard V."/>
            <person name="Jubin C."/>
            <person name="Castelli V."/>
            <person name="Katinka M."/>
            <person name="Vacherie B."/>
            <person name="Biemont C."/>
            <person name="Skalli Z."/>
            <person name="Cattolico L."/>
            <person name="Poulain J."/>
            <person name="De Berardinis V."/>
            <person name="Cruaud C."/>
            <person name="Duprat S."/>
            <person name="Brottier P."/>
            <person name="Coutanceau J.-P."/>
            <person name="Gouzy J."/>
            <person name="Parra G."/>
            <person name="Lardier G."/>
            <person name="Chapple C."/>
            <person name="McKernan K.J."/>
            <person name="McEwan P."/>
            <person name="Bosak S."/>
            <person name="Kellis M."/>
            <person name="Volff J.-N."/>
            <person name="Guigo R."/>
            <person name="Zody M.C."/>
            <person name="Mesirov J."/>
            <person name="Lindblad-Toh K."/>
            <person name="Birren B."/>
            <person name="Nusbaum C."/>
            <person name="Kahn D."/>
            <person name="Robinson-Rechavi M."/>
            <person name="Laudet V."/>
            <person name="Schachter V."/>
            <person name="Quetier F."/>
            <person name="Saurin W."/>
            <person name="Scarpelli C."/>
            <person name="Wincker P."/>
            <person name="Lander E.S."/>
            <person name="Weissenbach J."/>
            <person name="Roest Crollius H."/>
        </authorList>
    </citation>
    <scope>NUCLEOTIDE SEQUENCE [LARGE SCALE GENOMIC DNA]</scope>
</reference>
<comment type="similarity">
    <text evidence="2">Belongs to the ETS family.</text>
</comment>
<dbReference type="GO" id="GO:0016020">
    <property type="term" value="C:membrane"/>
    <property type="evidence" value="ECO:0007669"/>
    <property type="project" value="TreeGrafter"/>
</dbReference>
<evidence type="ECO:0000256" key="5">
    <source>
        <dbReference type="ARBA" id="ARBA00023125"/>
    </source>
</evidence>
<dbReference type="GO" id="GO:0000981">
    <property type="term" value="F:DNA-binding transcription factor activity, RNA polymerase II-specific"/>
    <property type="evidence" value="ECO:0007669"/>
    <property type="project" value="UniProtKB-ARBA"/>
</dbReference>
<dbReference type="PANTHER" id="PTHR12406">
    <property type="entry name" value="CALCIUM-INDEPENDENT PHOSPHOLIPASE A2 IPLA2 -RELATED"/>
    <property type="match status" value="1"/>
</dbReference>
<dbReference type="InterPro" id="IPR033562">
    <property type="entry name" value="PLPL"/>
</dbReference>
<evidence type="ECO:0000256" key="4">
    <source>
        <dbReference type="ARBA" id="ARBA00023015"/>
    </source>
</evidence>
<dbReference type="KEGG" id="tng:GSTEN00027990G001"/>
<dbReference type="GO" id="GO:0005634">
    <property type="term" value="C:nucleus"/>
    <property type="evidence" value="ECO:0007669"/>
    <property type="project" value="UniProtKB-SubCell"/>
</dbReference>
<dbReference type="FunFam" id="1.10.150.50:FF:000030">
    <property type="entry name" value="transcription factor ETV6"/>
    <property type="match status" value="1"/>
</dbReference>
<dbReference type="GO" id="GO:0005737">
    <property type="term" value="C:cytoplasm"/>
    <property type="evidence" value="ECO:0007669"/>
    <property type="project" value="TreeGrafter"/>
</dbReference>
<dbReference type="Gene3D" id="1.10.150.50">
    <property type="entry name" value="Transcription Factor, Ets-1"/>
    <property type="match status" value="1"/>
</dbReference>
<evidence type="ECO:0000256" key="2">
    <source>
        <dbReference type="ARBA" id="ARBA00005562"/>
    </source>
</evidence>
<evidence type="ECO:0000256" key="3">
    <source>
        <dbReference type="ARBA" id="ARBA00022491"/>
    </source>
</evidence>
<keyword evidence="7" id="KW-0539">Nucleus</keyword>
<evidence type="ECO:0000256" key="1">
    <source>
        <dbReference type="ARBA" id="ARBA00004123"/>
    </source>
</evidence>
<dbReference type="SUPFAM" id="SSF47769">
    <property type="entry name" value="SAM/Pointed domain"/>
    <property type="match status" value="1"/>
</dbReference>
<dbReference type="OrthoDB" id="197155at2759"/>
<evidence type="ECO:0000256" key="7">
    <source>
        <dbReference type="ARBA" id="ARBA00023242"/>
    </source>
</evidence>
<dbReference type="PROSITE" id="PS51433">
    <property type="entry name" value="PNT"/>
    <property type="match status" value="1"/>
</dbReference>
<sequence length="360" mass="40449">MGSPPTQEDLWHLPGRLRINPSLWDKEDVTLWLHWAQREYSLRRPERGRFEMNGRALCLLTKEDFRRRCPSSGDVLYEILQCVKMQRRSQPPKRPSSLPTVDTDSKVSRRTPPLDAQESARGGDSQVATFQSADCCGTMCISCCVMIVTKNTSDGEDQDNLVVQSGGSKWTGTSLGKPQVSMRDEMINFAKQLRAFMLGPFNPSVNVLHWLEMVLHKHLPSNAHHLANGRLAVAMTRMDDGKLTIKSDFESKDDVVQHYVDGGFTSMLPVLPVSCSDILTVCPFSGETDICPKDKHSMLDMVVSGTILKGNFANSLRIINALYPMALEVSWVCLRRTFLNICIFSLANFIIDAPNFNFFT</sequence>
<dbReference type="EMBL" id="CAAE01014991">
    <property type="protein sequence ID" value="CAG07355.1"/>
    <property type="molecule type" value="Genomic_DNA"/>
</dbReference>
<dbReference type="AlphaFoldDB" id="Q4RW77"/>
<dbReference type="GO" id="GO:0055088">
    <property type="term" value="P:lipid homeostasis"/>
    <property type="evidence" value="ECO:0007669"/>
    <property type="project" value="TreeGrafter"/>
</dbReference>
<comment type="subcellular location">
    <subcellularLocation>
        <location evidence="1">Nucleus</location>
    </subcellularLocation>
</comment>
<accession>Q4RW77</accession>
<organism evidence="10">
    <name type="scientific">Tetraodon nigroviridis</name>
    <name type="common">Spotted green pufferfish</name>
    <name type="synonym">Chelonodon nigroviridis</name>
    <dbReference type="NCBI Taxonomy" id="99883"/>
    <lineage>
        <taxon>Eukaryota</taxon>
        <taxon>Metazoa</taxon>
        <taxon>Chordata</taxon>
        <taxon>Craniata</taxon>
        <taxon>Vertebrata</taxon>
        <taxon>Euteleostomi</taxon>
        <taxon>Actinopterygii</taxon>
        <taxon>Neopterygii</taxon>
        <taxon>Teleostei</taxon>
        <taxon>Neoteleostei</taxon>
        <taxon>Acanthomorphata</taxon>
        <taxon>Eupercaria</taxon>
        <taxon>Tetraodontiformes</taxon>
        <taxon>Tetradontoidea</taxon>
        <taxon>Tetraodontidae</taxon>
        <taxon>Tetraodon</taxon>
    </lineage>
</organism>
<dbReference type="Pfam" id="PF02198">
    <property type="entry name" value="SAM_PNT"/>
    <property type="match status" value="1"/>
</dbReference>
<feature type="domain" description="PNT" evidence="9">
    <location>
        <begin position="3"/>
        <end position="87"/>
    </location>
</feature>
<protein>
    <submittedName>
        <fullName evidence="10">(spotted green pufferfish) hypothetical protein</fullName>
    </submittedName>
</protein>
<dbReference type="GO" id="GO:0004806">
    <property type="term" value="F:triacylglycerol lipase activity"/>
    <property type="evidence" value="ECO:0007669"/>
    <property type="project" value="TreeGrafter"/>
</dbReference>
<dbReference type="GO" id="GO:0005811">
    <property type="term" value="C:lipid droplet"/>
    <property type="evidence" value="ECO:0007669"/>
    <property type="project" value="TreeGrafter"/>
</dbReference>
<dbReference type="GO" id="GO:0000977">
    <property type="term" value="F:RNA polymerase II transcription regulatory region sequence-specific DNA binding"/>
    <property type="evidence" value="ECO:0007669"/>
    <property type="project" value="UniProtKB-ARBA"/>
</dbReference>
<reference evidence="10" key="2">
    <citation type="submission" date="2004-02" db="EMBL/GenBank/DDBJ databases">
        <authorList>
            <consortium name="Genoscope"/>
            <consortium name="Whitehead Institute Centre for Genome Research"/>
        </authorList>
    </citation>
    <scope>NUCLEOTIDE SEQUENCE</scope>
</reference>
<comment type="caution">
    <text evidence="10">The sequence shown here is derived from an EMBL/GenBank/DDBJ whole genome shotgun (WGS) entry which is preliminary data.</text>
</comment>
<gene>
    <name evidence="10" type="ORF">GSTENG00027990001</name>
</gene>
<feature type="region of interest" description="Disordered" evidence="8">
    <location>
        <begin position="87"/>
        <end position="123"/>
    </location>
</feature>
<evidence type="ECO:0000256" key="8">
    <source>
        <dbReference type="SAM" id="MobiDB-lite"/>
    </source>
</evidence>
<dbReference type="SMART" id="SM00251">
    <property type="entry name" value="SAM_PNT"/>
    <property type="match status" value="1"/>
</dbReference>